<dbReference type="Pfam" id="PF00646">
    <property type="entry name" value="F-box"/>
    <property type="match status" value="1"/>
</dbReference>
<evidence type="ECO:0000259" key="1">
    <source>
        <dbReference type="Pfam" id="PF00646"/>
    </source>
</evidence>
<accession>A0ABD3CSE1</accession>
<dbReference type="PANTHER" id="PTHR33127:SF5">
    <property type="entry name" value="TRANSMEMBRANE PROTEIN"/>
    <property type="match status" value="1"/>
</dbReference>
<feature type="domain" description="KIB1-4 beta-propeller" evidence="2">
    <location>
        <begin position="66"/>
        <end position="313"/>
    </location>
</feature>
<sequence>MGNWANLPSKLLDVILSNVFAKDRFSLVCRSWNTVATTSPSHYLVPSMMYYYRRTHTWKFHLHNTSFFTTFPELKHSEIHCSKHGWLLMARNDNTLFFFDPFNNRSINLACKIGFGYNKLFFFHPPTSPDCIVVGIKTPVWKQANPVRTQAVELCVLKHGKDEWEHFEFPTKNEYMVSNAPPVLHRGQIYFLDTKGDVARFDIIKRRFVISDKYLRLQRYGKVKEQYLFKVKGDEALFGVFVFHDERTVKVCRLSEGPSKNMNVLMNKKMKWELVEEGIGDNVLYLSHASCFVCTADNKTMANRIYFPMLYGDSPVFYSLSDCKYHSLDGEYSSTNTYGLKRLDFAAWLTPSLITTSTSELTMSGSTWKLIK</sequence>
<comment type="caution">
    <text evidence="3">The sequence shown here is derived from an EMBL/GenBank/DDBJ whole genome shotgun (WGS) entry which is preliminary data.</text>
</comment>
<dbReference type="Pfam" id="PF03478">
    <property type="entry name" value="Beta-prop_KIB1-4"/>
    <property type="match status" value="1"/>
</dbReference>
<dbReference type="SUPFAM" id="SSF81383">
    <property type="entry name" value="F-box domain"/>
    <property type="match status" value="1"/>
</dbReference>
<gene>
    <name evidence="3" type="ORF">CASFOL_024998</name>
</gene>
<name>A0ABD3CSE1_9LAMI</name>
<dbReference type="PANTHER" id="PTHR33127">
    <property type="entry name" value="TRANSMEMBRANE PROTEIN"/>
    <property type="match status" value="1"/>
</dbReference>
<dbReference type="EMBL" id="JAVIJP010000032">
    <property type="protein sequence ID" value="KAL3632014.1"/>
    <property type="molecule type" value="Genomic_DNA"/>
</dbReference>
<dbReference type="InterPro" id="IPR036047">
    <property type="entry name" value="F-box-like_dom_sf"/>
</dbReference>
<evidence type="ECO:0000259" key="2">
    <source>
        <dbReference type="Pfam" id="PF03478"/>
    </source>
</evidence>
<keyword evidence="4" id="KW-1185">Reference proteome</keyword>
<dbReference type="InterPro" id="IPR001810">
    <property type="entry name" value="F-box_dom"/>
</dbReference>
<dbReference type="InterPro" id="IPR005174">
    <property type="entry name" value="KIB1-4_b-propeller"/>
</dbReference>
<protein>
    <recommendedName>
        <fullName evidence="5">F-box domain-containing protein</fullName>
    </recommendedName>
</protein>
<evidence type="ECO:0000313" key="4">
    <source>
        <dbReference type="Proteomes" id="UP001632038"/>
    </source>
</evidence>
<reference evidence="4" key="1">
    <citation type="journal article" date="2024" name="IScience">
        <title>Strigolactones Initiate the Formation of Haustorium-like Structures in Castilleja.</title>
        <authorList>
            <person name="Buerger M."/>
            <person name="Peterson D."/>
            <person name="Chory J."/>
        </authorList>
    </citation>
    <scope>NUCLEOTIDE SEQUENCE [LARGE SCALE GENOMIC DNA]</scope>
</reference>
<dbReference type="Gene3D" id="1.20.1280.50">
    <property type="match status" value="1"/>
</dbReference>
<dbReference type="AlphaFoldDB" id="A0ABD3CSE1"/>
<organism evidence="3 4">
    <name type="scientific">Castilleja foliolosa</name>
    <dbReference type="NCBI Taxonomy" id="1961234"/>
    <lineage>
        <taxon>Eukaryota</taxon>
        <taxon>Viridiplantae</taxon>
        <taxon>Streptophyta</taxon>
        <taxon>Embryophyta</taxon>
        <taxon>Tracheophyta</taxon>
        <taxon>Spermatophyta</taxon>
        <taxon>Magnoliopsida</taxon>
        <taxon>eudicotyledons</taxon>
        <taxon>Gunneridae</taxon>
        <taxon>Pentapetalae</taxon>
        <taxon>asterids</taxon>
        <taxon>lamiids</taxon>
        <taxon>Lamiales</taxon>
        <taxon>Orobanchaceae</taxon>
        <taxon>Pedicularideae</taxon>
        <taxon>Castillejinae</taxon>
        <taxon>Castilleja</taxon>
    </lineage>
</organism>
<evidence type="ECO:0000313" key="3">
    <source>
        <dbReference type="EMBL" id="KAL3632014.1"/>
    </source>
</evidence>
<evidence type="ECO:0008006" key="5">
    <source>
        <dbReference type="Google" id="ProtNLM"/>
    </source>
</evidence>
<dbReference type="Proteomes" id="UP001632038">
    <property type="component" value="Unassembled WGS sequence"/>
</dbReference>
<feature type="domain" description="F-box" evidence="1">
    <location>
        <begin position="4"/>
        <end position="41"/>
    </location>
</feature>
<proteinExistence type="predicted"/>